<protein>
    <submittedName>
        <fullName evidence="6">Energy-coupling factor transport system permease protein</fullName>
    </submittedName>
</protein>
<gene>
    <name evidence="6" type="ORF">SAMN05421736_101902</name>
</gene>
<dbReference type="Pfam" id="PF02361">
    <property type="entry name" value="CbiQ"/>
    <property type="match status" value="1"/>
</dbReference>
<evidence type="ECO:0000256" key="2">
    <source>
        <dbReference type="ARBA" id="ARBA00022692"/>
    </source>
</evidence>
<dbReference type="GO" id="GO:0005886">
    <property type="term" value="C:plasma membrane"/>
    <property type="evidence" value="ECO:0007669"/>
    <property type="project" value="UniProtKB-ARBA"/>
</dbReference>
<feature type="transmembrane region" description="Helical" evidence="5">
    <location>
        <begin position="264"/>
        <end position="286"/>
    </location>
</feature>
<dbReference type="CDD" id="cd16914">
    <property type="entry name" value="EcfT"/>
    <property type="match status" value="1"/>
</dbReference>
<dbReference type="PANTHER" id="PTHR33514:SF13">
    <property type="entry name" value="PROTEIN ABCI12, CHLOROPLASTIC"/>
    <property type="match status" value="1"/>
</dbReference>
<evidence type="ECO:0000256" key="5">
    <source>
        <dbReference type="SAM" id="Phobius"/>
    </source>
</evidence>
<feature type="transmembrane region" description="Helical" evidence="5">
    <location>
        <begin position="94"/>
        <end position="115"/>
    </location>
</feature>
<name>A0A1H3IQV1_9BACI</name>
<evidence type="ECO:0000256" key="3">
    <source>
        <dbReference type="ARBA" id="ARBA00022989"/>
    </source>
</evidence>
<keyword evidence="4 5" id="KW-0472">Membrane</keyword>
<dbReference type="OrthoDB" id="2039442at2"/>
<dbReference type="Proteomes" id="UP000198935">
    <property type="component" value="Unassembled WGS sequence"/>
</dbReference>
<feature type="transmembrane region" description="Helical" evidence="5">
    <location>
        <begin position="127"/>
        <end position="146"/>
    </location>
</feature>
<proteinExistence type="predicted"/>
<dbReference type="STRING" id="1503961.SAMN05421736_101902"/>
<feature type="transmembrane region" description="Helical" evidence="5">
    <location>
        <begin position="12"/>
        <end position="43"/>
    </location>
</feature>
<dbReference type="AlphaFoldDB" id="A0A1H3IQV1"/>
<dbReference type="EMBL" id="FNPI01000001">
    <property type="protein sequence ID" value="SDY30090.1"/>
    <property type="molecule type" value="Genomic_DNA"/>
</dbReference>
<keyword evidence="3 5" id="KW-1133">Transmembrane helix</keyword>
<evidence type="ECO:0000313" key="7">
    <source>
        <dbReference type="Proteomes" id="UP000198935"/>
    </source>
</evidence>
<evidence type="ECO:0000256" key="4">
    <source>
        <dbReference type="ARBA" id="ARBA00023136"/>
    </source>
</evidence>
<feature type="transmembrane region" description="Helical" evidence="5">
    <location>
        <begin position="224"/>
        <end position="244"/>
    </location>
</feature>
<comment type="subcellular location">
    <subcellularLocation>
        <location evidence="1">Membrane</location>
        <topology evidence="1">Multi-pass membrane protein</topology>
    </subcellularLocation>
</comment>
<evidence type="ECO:0000313" key="6">
    <source>
        <dbReference type="EMBL" id="SDY30090.1"/>
    </source>
</evidence>
<keyword evidence="2 5" id="KW-0812">Transmembrane</keyword>
<sequence>MIQRFQAFHPAVCFFYYAGSVTVLMLLQHPVALLAALLLIVVINAVHDRCKGLRQWLVMIIVTGFFLLILNPLFNERGQHVLFVLFDHRITLEAVIKGGMSALTIIAVFAVFVSYNEVMTPNKLLYLFAKFFPQFAVLLMLTLRFIPLMKRRLADISAVQQSKGVYVSGGNWRERAKNGLLYVQVLLTYSLEEAIQTADSMKAREYGSSTRSTYEHFRMKGIDIIAFLLLGFFLAVSIAGRMQGHLYLTVYPVMDSLTLTGTETVYLTAFLIYLSFPLLAEGGGMIRWRLLK</sequence>
<dbReference type="InterPro" id="IPR003339">
    <property type="entry name" value="ABC/ECF_trnsptr_transmembrane"/>
</dbReference>
<reference evidence="7" key="1">
    <citation type="submission" date="2016-10" db="EMBL/GenBank/DDBJ databases">
        <authorList>
            <person name="Varghese N."/>
            <person name="Submissions S."/>
        </authorList>
    </citation>
    <scope>NUCLEOTIDE SEQUENCE [LARGE SCALE GENOMIC DNA]</scope>
    <source>
        <strain evidence="7">SP</strain>
    </source>
</reference>
<feature type="transmembrane region" description="Helical" evidence="5">
    <location>
        <begin position="55"/>
        <end position="74"/>
    </location>
</feature>
<organism evidence="6 7">
    <name type="scientific">Evansella caseinilytica</name>
    <dbReference type="NCBI Taxonomy" id="1503961"/>
    <lineage>
        <taxon>Bacteria</taxon>
        <taxon>Bacillati</taxon>
        <taxon>Bacillota</taxon>
        <taxon>Bacilli</taxon>
        <taxon>Bacillales</taxon>
        <taxon>Bacillaceae</taxon>
        <taxon>Evansella</taxon>
    </lineage>
</organism>
<keyword evidence="7" id="KW-1185">Reference proteome</keyword>
<dbReference type="PANTHER" id="PTHR33514">
    <property type="entry name" value="PROTEIN ABCI12, CHLOROPLASTIC"/>
    <property type="match status" value="1"/>
</dbReference>
<accession>A0A1H3IQV1</accession>
<evidence type="ECO:0000256" key="1">
    <source>
        <dbReference type="ARBA" id="ARBA00004141"/>
    </source>
</evidence>